<evidence type="ECO:0000256" key="4">
    <source>
        <dbReference type="SAM" id="MobiDB-lite"/>
    </source>
</evidence>
<evidence type="ECO:0000259" key="6">
    <source>
        <dbReference type="Pfam" id="PF10106"/>
    </source>
</evidence>
<evidence type="ECO:0000256" key="3">
    <source>
        <dbReference type="ARBA" id="ARBA00022525"/>
    </source>
</evidence>
<protein>
    <submittedName>
        <fullName evidence="8">Type VI secretion system tip protein VgrG</fullName>
    </submittedName>
</protein>
<evidence type="ECO:0000313" key="8">
    <source>
        <dbReference type="EMBL" id="RUR70973.1"/>
    </source>
</evidence>
<dbReference type="NCBIfam" id="TIGR03361">
    <property type="entry name" value="VI_Rhs_Vgr"/>
    <property type="match status" value="1"/>
</dbReference>
<evidence type="ECO:0000256" key="2">
    <source>
        <dbReference type="ARBA" id="ARBA00005558"/>
    </source>
</evidence>
<organism evidence="8 9">
    <name type="scientific">Variovorax guangxiensis</name>
    <dbReference type="NCBI Taxonomy" id="1775474"/>
    <lineage>
        <taxon>Bacteria</taxon>
        <taxon>Pseudomonadati</taxon>
        <taxon>Pseudomonadota</taxon>
        <taxon>Betaproteobacteria</taxon>
        <taxon>Burkholderiales</taxon>
        <taxon>Comamonadaceae</taxon>
        <taxon>Variovorax</taxon>
    </lineage>
</organism>
<evidence type="ECO:0000256" key="1">
    <source>
        <dbReference type="ARBA" id="ARBA00004613"/>
    </source>
</evidence>
<proteinExistence type="inferred from homology"/>
<comment type="similarity">
    <text evidence="2">Belongs to the VgrG protein family.</text>
</comment>
<feature type="region of interest" description="Disordered" evidence="4">
    <location>
        <begin position="852"/>
        <end position="883"/>
    </location>
</feature>
<gene>
    <name evidence="8" type="primary">tssI</name>
    <name evidence="8" type="ORF">EJP67_28360</name>
</gene>
<dbReference type="Gene3D" id="2.40.50.230">
    <property type="entry name" value="Gp5 N-terminal domain"/>
    <property type="match status" value="1"/>
</dbReference>
<dbReference type="Gene3D" id="4.10.220.110">
    <property type="match status" value="1"/>
</dbReference>
<dbReference type="PANTHER" id="PTHR32305">
    <property type="match status" value="1"/>
</dbReference>
<sequence length="911" mass="100159">MTRRVCIQTPLGEALQFHRLTGREALSRLHDFEVELLGSSNNVDAKALLGKTATVAMQTESGGTRYLGGVVASFGLAAEDARHSFYRMRLRPWLWLATRRSDFRIFQGRTVPDIVADVLEAYGYAMEKRLARDYRVWEYCVQYGESDFSFVSRLCELEGIYYYFRHEARRQVLVFADDVLGSHDPMPGGETVRFHPLEKAGMTGGGDGSNERIHEWRTSEEVRSGLHFTNDYDPLKPKADLSSRRELRTGHSHDELELYEWPGGYRHYDDGEAYARTRIEEQLSGGSVASGRSNRRELAPGCIFELAGHPRDDQNRKYLLTAVDYELRENLRATEGADAGEGSVQRFVFEAQPVSHAWRTPRTTPKPRTRGPQTAIVVGPKNEEIWVDQYGRVKVQFHWDRIGQRNENSSCWIRVSMAWAGETFGAAALPRVGQEVVVDFLGGDPDCPIITGRVFNAENMPAWRLPDQQNLSGLRSRELNAGAAGGSRGNHLVLDDQPGKIQAQLKSDHLSSSLSLGHIGRIDDTAGRKDDRGEGAELRTDGHAAVRAARGLLLSTEPRPGADAHITDLGETVARLTAARDLHERQSRTAQEAKAHEAGDQDAVTQALKEQNDAIKGRHSRHGDFPELREPHLVLASAAGIQSTAAGATHIASITHNALSSGGHTSISAGRSFLVSVKEAVRLFACKAIRLTAATAGIDIVALQNSINLLARLDIKMESDRISISAKEEVVINGGGSFSRWSASGIVHGTQGLWREHAATHSYAGPMDMAKRRRMEGVSHDDRYSVRFAPLGSDEIFKHAGMSGLPYRILGEKRQTLAEGVIPDDGRLPRVAFETPDEAVLVVGEEAWDWTPVPTIRTEPGGAQDDDQAGDDGVTESPEAEDSMYASAAGAFDLGHFLSESAIEAHLNGFA</sequence>
<dbReference type="InterPro" id="IPR017847">
    <property type="entry name" value="T6SS_RhsGE_Vgr_subset"/>
</dbReference>
<dbReference type="Pfam" id="PF10106">
    <property type="entry name" value="DUF2345"/>
    <property type="match status" value="1"/>
</dbReference>
<dbReference type="Pfam" id="PF13296">
    <property type="entry name" value="T6SS_Vgr"/>
    <property type="match status" value="1"/>
</dbReference>
<dbReference type="Pfam" id="PF05954">
    <property type="entry name" value="Phage_GPD"/>
    <property type="match status" value="1"/>
</dbReference>
<dbReference type="OrthoDB" id="1907165at2"/>
<dbReference type="InterPro" id="IPR028244">
    <property type="entry name" value="T6SS_Rhs_Vgr_dom"/>
</dbReference>
<comment type="subcellular location">
    <subcellularLocation>
        <location evidence="1">Secreted</location>
    </subcellularLocation>
</comment>
<dbReference type="RefSeq" id="WP_126025072.1">
    <property type="nucleotide sequence ID" value="NZ_RXFT01000017.1"/>
</dbReference>
<dbReference type="SUPFAM" id="SSF69255">
    <property type="entry name" value="gp5 N-terminal domain-like"/>
    <property type="match status" value="1"/>
</dbReference>
<feature type="region of interest" description="Disordered" evidence="4">
    <location>
        <begin position="521"/>
        <end position="541"/>
    </location>
</feature>
<name>A0A3S0ZIK6_9BURK</name>
<dbReference type="InterPro" id="IPR006533">
    <property type="entry name" value="T6SS_Vgr_RhsGE"/>
</dbReference>
<feature type="region of interest" description="Disordered" evidence="4">
    <location>
        <begin position="583"/>
        <end position="602"/>
    </location>
</feature>
<dbReference type="GO" id="GO:0005576">
    <property type="term" value="C:extracellular region"/>
    <property type="evidence" value="ECO:0007669"/>
    <property type="project" value="UniProtKB-SubCell"/>
</dbReference>
<evidence type="ECO:0000313" key="9">
    <source>
        <dbReference type="Proteomes" id="UP000281118"/>
    </source>
</evidence>
<dbReference type="InterPro" id="IPR037026">
    <property type="entry name" value="Vgr_OB-fold_dom_sf"/>
</dbReference>
<feature type="domain" description="Gp5/Type VI secretion system Vgr protein OB-fold" evidence="5">
    <location>
        <begin position="388"/>
        <end position="455"/>
    </location>
</feature>
<dbReference type="NCBIfam" id="TIGR01646">
    <property type="entry name" value="vgr_GE"/>
    <property type="match status" value="1"/>
</dbReference>
<dbReference type="SUPFAM" id="SSF69349">
    <property type="entry name" value="Phage fibre proteins"/>
    <property type="match status" value="1"/>
</dbReference>
<dbReference type="Gene3D" id="2.30.110.50">
    <property type="match status" value="1"/>
</dbReference>
<dbReference type="Proteomes" id="UP000281118">
    <property type="component" value="Unassembled WGS sequence"/>
</dbReference>
<dbReference type="SUPFAM" id="SSF69279">
    <property type="entry name" value="Phage tail proteins"/>
    <property type="match status" value="2"/>
</dbReference>
<keyword evidence="3" id="KW-0964">Secreted</keyword>
<dbReference type="EMBL" id="RXFT01000017">
    <property type="protein sequence ID" value="RUR70973.1"/>
    <property type="molecule type" value="Genomic_DNA"/>
</dbReference>
<dbReference type="InterPro" id="IPR018769">
    <property type="entry name" value="VgrG2_DUF2345"/>
</dbReference>
<comment type="caution">
    <text evidence="8">The sequence shown here is derived from an EMBL/GenBank/DDBJ whole genome shotgun (WGS) entry which is preliminary data.</text>
</comment>
<accession>A0A3S0ZIK6</accession>
<feature type="domain" description="DUF2345" evidence="6">
    <location>
        <begin position="622"/>
        <end position="766"/>
    </location>
</feature>
<dbReference type="InterPro" id="IPR050708">
    <property type="entry name" value="T6SS_VgrG/RHS"/>
</dbReference>
<dbReference type="Pfam" id="PF04717">
    <property type="entry name" value="Phage_base_V"/>
    <property type="match status" value="1"/>
</dbReference>
<feature type="domain" description="Putative type VI secretion system Rhs element associated Vgr" evidence="7">
    <location>
        <begin position="485"/>
        <end position="588"/>
    </location>
</feature>
<feature type="compositionally biased region" description="Acidic residues" evidence="4">
    <location>
        <begin position="864"/>
        <end position="882"/>
    </location>
</feature>
<dbReference type="InterPro" id="IPR006531">
    <property type="entry name" value="Gp5/Vgr_OB"/>
</dbReference>
<reference evidence="8 9" key="1">
    <citation type="submission" date="2018-12" db="EMBL/GenBank/DDBJ databases">
        <title>The genome sequences of Variovorax guangxiensis DSM 27352.</title>
        <authorList>
            <person name="Gao J."/>
            <person name="Sun J."/>
        </authorList>
    </citation>
    <scope>NUCLEOTIDE SEQUENCE [LARGE SCALE GENOMIC DNA]</scope>
    <source>
        <strain evidence="8 9">DSM 27352</strain>
    </source>
</reference>
<dbReference type="PANTHER" id="PTHR32305:SF15">
    <property type="entry name" value="PROTEIN RHSA-RELATED"/>
    <property type="match status" value="1"/>
</dbReference>
<evidence type="ECO:0000259" key="7">
    <source>
        <dbReference type="Pfam" id="PF13296"/>
    </source>
</evidence>
<feature type="compositionally biased region" description="Basic and acidic residues" evidence="4">
    <location>
        <begin position="583"/>
        <end position="599"/>
    </location>
</feature>
<dbReference type="Gene3D" id="3.55.50.10">
    <property type="entry name" value="Baseplate protein-like domains"/>
    <property type="match status" value="1"/>
</dbReference>
<dbReference type="AlphaFoldDB" id="A0A3S0ZIK6"/>
<evidence type="ECO:0000259" key="5">
    <source>
        <dbReference type="Pfam" id="PF04717"/>
    </source>
</evidence>